<name>A0A3P8L7W5_TSUPA</name>
<keyword evidence="4" id="KW-1185">Reference proteome</keyword>
<dbReference type="EMBL" id="LR131273">
    <property type="protein sequence ID" value="VDR39741.1"/>
    <property type="molecule type" value="Genomic_DNA"/>
</dbReference>
<dbReference type="Proteomes" id="UP000676853">
    <property type="component" value="Unassembled WGS sequence"/>
</dbReference>
<organism evidence="2 3">
    <name type="scientific">Tsukamurella paurometabola</name>
    <name type="common">Corynebacterium paurometabolum</name>
    <dbReference type="NCBI Taxonomy" id="2061"/>
    <lineage>
        <taxon>Bacteria</taxon>
        <taxon>Bacillati</taxon>
        <taxon>Actinomycetota</taxon>
        <taxon>Actinomycetes</taxon>
        <taxon>Mycobacteriales</taxon>
        <taxon>Tsukamurellaceae</taxon>
        <taxon>Tsukamurella</taxon>
    </lineage>
</organism>
<evidence type="ECO:0000313" key="2">
    <source>
        <dbReference type="EMBL" id="VDR39741.1"/>
    </source>
</evidence>
<dbReference type="EMBL" id="JAGXOE010000005">
    <property type="protein sequence ID" value="MBS4100317.1"/>
    <property type="molecule type" value="Genomic_DNA"/>
</dbReference>
<evidence type="ECO:0000313" key="1">
    <source>
        <dbReference type="EMBL" id="MBS4100317.1"/>
    </source>
</evidence>
<reference evidence="2 3" key="1">
    <citation type="submission" date="2018-12" db="EMBL/GenBank/DDBJ databases">
        <authorList>
            <consortium name="Pathogen Informatics"/>
        </authorList>
    </citation>
    <scope>NUCLEOTIDE SEQUENCE [LARGE SCALE GENOMIC DNA]</scope>
    <source>
        <strain evidence="2 3">NCTC10741</strain>
    </source>
</reference>
<dbReference type="RefSeq" id="WP_126196803.1">
    <property type="nucleotide sequence ID" value="NZ_CP085954.1"/>
</dbReference>
<gene>
    <name evidence="1" type="ORF">KFZ73_03605</name>
    <name evidence="2" type="ORF">NCTC10741_02887</name>
</gene>
<dbReference type="OrthoDB" id="4774116at2"/>
<dbReference type="AlphaFoldDB" id="A0A3P8L7W5"/>
<proteinExistence type="predicted"/>
<reference evidence="1 4" key="2">
    <citation type="submission" date="2021-04" db="EMBL/GenBank/DDBJ databases">
        <title>Whole genome sequence analysis of a thiophenic sulfur metabolizing bacteria.</title>
        <authorList>
            <person name="Akhtar N."/>
            <person name="Akram J."/>
            <person name="Aslam A."/>
        </authorList>
    </citation>
    <scope>NUCLEOTIDE SEQUENCE [LARGE SCALE GENOMIC DNA]</scope>
    <source>
        <strain evidence="1 4">3OW</strain>
    </source>
</reference>
<evidence type="ECO:0000313" key="3">
    <source>
        <dbReference type="Proteomes" id="UP000271626"/>
    </source>
</evidence>
<dbReference type="Proteomes" id="UP000271626">
    <property type="component" value="Chromosome"/>
</dbReference>
<sequence length="115" mass="12072">MRTLHRLTTTIEAEHPIPTADGARVVGTVEIVSECAPSGRAEMRCRAVGDDTWHPVAGGGADLRDPADLPFHHSATLSRLLTHLPPPAQADPAAAAFYFCDDLDAPPPAAAQLAS</sequence>
<protein>
    <submittedName>
        <fullName evidence="2">Uncharacterized protein</fullName>
    </submittedName>
</protein>
<evidence type="ECO:0000313" key="4">
    <source>
        <dbReference type="Proteomes" id="UP000676853"/>
    </source>
</evidence>
<accession>A0A3P8L7W5</accession>